<dbReference type="SUPFAM" id="SSF55729">
    <property type="entry name" value="Acyl-CoA N-acyltransferases (Nat)"/>
    <property type="match status" value="1"/>
</dbReference>
<proteinExistence type="predicted"/>
<name>A0A8J3TZJ7_9ACTN</name>
<feature type="domain" description="N-acetyltransferase" evidence="3">
    <location>
        <begin position="6"/>
        <end position="157"/>
    </location>
</feature>
<dbReference type="PANTHER" id="PTHR43877">
    <property type="entry name" value="AMINOALKYLPHOSPHONATE N-ACETYLTRANSFERASE-RELATED-RELATED"/>
    <property type="match status" value="1"/>
</dbReference>
<dbReference type="PANTHER" id="PTHR43877:SF2">
    <property type="entry name" value="AMINOALKYLPHOSPHONATE N-ACETYLTRANSFERASE-RELATED"/>
    <property type="match status" value="1"/>
</dbReference>
<dbReference type="InterPro" id="IPR050832">
    <property type="entry name" value="Bact_Acetyltransf"/>
</dbReference>
<dbReference type="InterPro" id="IPR000182">
    <property type="entry name" value="GNAT_dom"/>
</dbReference>
<dbReference type="InterPro" id="IPR016181">
    <property type="entry name" value="Acyl_CoA_acyltransferase"/>
</dbReference>
<keyword evidence="1" id="KW-0808">Transferase</keyword>
<dbReference type="AlphaFoldDB" id="A0A8J3TZJ7"/>
<reference evidence="4 5" key="1">
    <citation type="submission" date="2021-01" db="EMBL/GenBank/DDBJ databases">
        <title>Whole genome shotgun sequence of Planotetraspora phitsanulokensis NBRC 104273.</title>
        <authorList>
            <person name="Komaki H."/>
            <person name="Tamura T."/>
        </authorList>
    </citation>
    <scope>NUCLEOTIDE SEQUENCE [LARGE SCALE GENOMIC DNA]</scope>
    <source>
        <strain evidence="4 5">NBRC 104273</strain>
    </source>
</reference>
<sequence>MPGEGPRYREIRLKALAESPRAFASSYDKEAAFPAEQWEERLEGVVVTLVAVVDGSDAGIVGVIPGSEEHPRRAHLVGMWIDPAARGRGAGGRLVDEALALAWGLDAEEVELWVVDDNEPAIALYESRGFTPSGVRGMLPSDPTAAESHYLLKSLPPVPAG</sequence>
<comment type="caution">
    <text evidence="4">The sequence shown here is derived from an EMBL/GenBank/DDBJ whole genome shotgun (WGS) entry which is preliminary data.</text>
</comment>
<protein>
    <recommendedName>
        <fullName evidence="3">N-acetyltransferase domain-containing protein</fullName>
    </recommendedName>
</protein>
<organism evidence="4 5">
    <name type="scientific">Planotetraspora phitsanulokensis</name>
    <dbReference type="NCBI Taxonomy" id="575192"/>
    <lineage>
        <taxon>Bacteria</taxon>
        <taxon>Bacillati</taxon>
        <taxon>Actinomycetota</taxon>
        <taxon>Actinomycetes</taxon>
        <taxon>Streptosporangiales</taxon>
        <taxon>Streptosporangiaceae</taxon>
        <taxon>Planotetraspora</taxon>
    </lineage>
</organism>
<evidence type="ECO:0000256" key="1">
    <source>
        <dbReference type="ARBA" id="ARBA00022679"/>
    </source>
</evidence>
<dbReference type="GO" id="GO:0016747">
    <property type="term" value="F:acyltransferase activity, transferring groups other than amino-acyl groups"/>
    <property type="evidence" value="ECO:0007669"/>
    <property type="project" value="InterPro"/>
</dbReference>
<evidence type="ECO:0000313" key="4">
    <source>
        <dbReference type="EMBL" id="GII35668.1"/>
    </source>
</evidence>
<dbReference type="Pfam" id="PF00583">
    <property type="entry name" value="Acetyltransf_1"/>
    <property type="match status" value="1"/>
</dbReference>
<evidence type="ECO:0000256" key="2">
    <source>
        <dbReference type="ARBA" id="ARBA00023315"/>
    </source>
</evidence>
<gene>
    <name evidence="4" type="ORF">Pph01_06710</name>
</gene>
<dbReference type="Gene3D" id="3.40.630.30">
    <property type="match status" value="1"/>
</dbReference>
<keyword evidence="5" id="KW-1185">Reference proteome</keyword>
<evidence type="ECO:0000259" key="3">
    <source>
        <dbReference type="PROSITE" id="PS51186"/>
    </source>
</evidence>
<keyword evidence="2" id="KW-0012">Acyltransferase</keyword>
<dbReference type="PROSITE" id="PS51186">
    <property type="entry name" value="GNAT"/>
    <property type="match status" value="1"/>
</dbReference>
<accession>A0A8J3TZJ7</accession>
<dbReference type="Proteomes" id="UP000622547">
    <property type="component" value="Unassembled WGS sequence"/>
</dbReference>
<evidence type="ECO:0000313" key="5">
    <source>
        <dbReference type="Proteomes" id="UP000622547"/>
    </source>
</evidence>
<dbReference type="EMBL" id="BOOP01000003">
    <property type="protein sequence ID" value="GII35668.1"/>
    <property type="molecule type" value="Genomic_DNA"/>
</dbReference>